<dbReference type="PIRSF" id="PIRSF017082">
    <property type="entry name" value="YflP"/>
    <property type="match status" value="1"/>
</dbReference>
<keyword evidence="4" id="KW-1185">Reference proteome</keyword>
<dbReference type="InterPro" id="IPR006311">
    <property type="entry name" value="TAT_signal"/>
</dbReference>
<evidence type="ECO:0000256" key="2">
    <source>
        <dbReference type="SAM" id="SignalP"/>
    </source>
</evidence>
<name>A0ABY8GL94_9BURK</name>
<dbReference type="RefSeq" id="WP_268081253.1">
    <property type="nucleotide sequence ID" value="NZ_CP106885.1"/>
</dbReference>
<dbReference type="Gene3D" id="3.40.190.150">
    <property type="entry name" value="Bordetella uptake gene, domain 1"/>
    <property type="match status" value="1"/>
</dbReference>
<gene>
    <name evidence="3" type="ORF">P8T11_14710</name>
</gene>
<dbReference type="InterPro" id="IPR042100">
    <property type="entry name" value="Bug_dom1"/>
</dbReference>
<dbReference type="Pfam" id="PF03401">
    <property type="entry name" value="TctC"/>
    <property type="match status" value="1"/>
</dbReference>
<dbReference type="SUPFAM" id="SSF53850">
    <property type="entry name" value="Periplasmic binding protein-like II"/>
    <property type="match status" value="1"/>
</dbReference>
<feature type="signal peptide" evidence="2">
    <location>
        <begin position="1"/>
        <end position="25"/>
    </location>
</feature>
<proteinExistence type="inferred from homology"/>
<dbReference type="PROSITE" id="PS51318">
    <property type="entry name" value="TAT"/>
    <property type="match status" value="1"/>
</dbReference>
<sequence>MITRRMLLASALALAAIAPAAGVQAQSQAQAPATDYPAKGSVLKYVVPFPPGGLTDVMARLVGQQLSERLGVTVVVENRPGAGAMIGAEQVSRAAPDGTTLLAITMTHSVNATLLRDRSRFDITKDLKPVALLASTPILVVVPANSKIRTLDDLAKAAKGKELNAGSSGVGTPSHLSLALFNQINSTNILHIPYAGGAPSLTDLMGGQLDVIFSNYAESLPYVQSGKLRAIAIASAARNPQVPNVPTSAEAGMPKLNVEQWTAVMLPAATPDAIVQRLGKELVGIMARPEVAEKTRSLGFSVDARGPAEFAPFWNSEVQRWRALIQSAGITAQ</sequence>
<dbReference type="Gene3D" id="3.40.190.10">
    <property type="entry name" value="Periplasmic binding protein-like II"/>
    <property type="match status" value="1"/>
</dbReference>
<organism evidence="3 4">
    <name type="scientific">Achromobacter spanius</name>
    <dbReference type="NCBI Taxonomy" id="217203"/>
    <lineage>
        <taxon>Bacteria</taxon>
        <taxon>Pseudomonadati</taxon>
        <taxon>Pseudomonadota</taxon>
        <taxon>Betaproteobacteria</taxon>
        <taxon>Burkholderiales</taxon>
        <taxon>Alcaligenaceae</taxon>
        <taxon>Achromobacter</taxon>
    </lineage>
</organism>
<accession>A0ABY8GL94</accession>
<dbReference type="EMBL" id="CP121261">
    <property type="protein sequence ID" value="WFP05595.1"/>
    <property type="molecule type" value="Genomic_DNA"/>
</dbReference>
<evidence type="ECO:0000313" key="3">
    <source>
        <dbReference type="EMBL" id="WFP05595.1"/>
    </source>
</evidence>
<feature type="chain" id="PRO_5045623116" evidence="2">
    <location>
        <begin position="26"/>
        <end position="333"/>
    </location>
</feature>
<dbReference type="PANTHER" id="PTHR42928">
    <property type="entry name" value="TRICARBOXYLATE-BINDING PROTEIN"/>
    <property type="match status" value="1"/>
</dbReference>
<keyword evidence="2" id="KW-0732">Signal</keyword>
<dbReference type="PANTHER" id="PTHR42928:SF5">
    <property type="entry name" value="BLR1237 PROTEIN"/>
    <property type="match status" value="1"/>
</dbReference>
<dbReference type="Proteomes" id="UP001214170">
    <property type="component" value="Chromosome"/>
</dbReference>
<comment type="similarity">
    <text evidence="1">Belongs to the UPF0065 (bug) family.</text>
</comment>
<evidence type="ECO:0000256" key="1">
    <source>
        <dbReference type="ARBA" id="ARBA00006987"/>
    </source>
</evidence>
<protein>
    <submittedName>
        <fullName evidence="3">Tripartite tricarboxylate transporter substrate-binding protein</fullName>
    </submittedName>
</protein>
<dbReference type="InterPro" id="IPR005064">
    <property type="entry name" value="BUG"/>
</dbReference>
<evidence type="ECO:0000313" key="4">
    <source>
        <dbReference type="Proteomes" id="UP001214170"/>
    </source>
</evidence>
<reference evidence="3 4" key="1">
    <citation type="submission" date="2023-03" db="EMBL/GenBank/DDBJ databases">
        <title>Achromobacter spanius LIG8.</title>
        <authorList>
            <person name="Shrestha S."/>
        </authorList>
    </citation>
    <scope>NUCLEOTIDE SEQUENCE [LARGE SCALE GENOMIC DNA]</scope>
    <source>
        <strain evidence="3 4">LIG8</strain>
    </source>
</reference>